<keyword evidence="2 3" id="KW-0067">ATP-binding</keyword>
<dbReference type="GO" id="GO:0016829">
    <property type="term" value="F:lyase activity"/>
    <property type="evidence" value="ECO:0007669"/>
    <property type="project" value="UniProtKB-KW"/>
</dbReference>
<dbReference type="GO" id="GO:0005524">
    <property type="term" value="F:ATP binding"/>
    <property type="evidence" value="ECO:0007669"/>
    <property type="project" value="UniProtKB-UniRule"/>
</dbReference>
<evidence type="ECO:0000256" key="2">
    <source>
        <dbReference type="ARBA" id="ARBA00022840"/>
    </source>
</evidence>
<evidence type="ECO:0000259" key="4">
    <source>
        <dbReference type="PROSITE" id="PS51186"/>
    </source>
</evidence>
<evidence type="ECO:0000313" key="6">
    <source>
        <dbReference type="Proteomes" id="UP000181899"/>
    </source>
</evidence>
<dbReference type="InterPro" id="IPR014729">
    <property type="entry name" value="Rossmann-like_a/b/a_fold"/>
</dbReference>
<dbReference type="InterPro" id="IPR013166">
    <property type="entry name" value="Citrate_lyase_ligase_C"/>
</dbReference>
<dbReference type="SUPFAM" id="SSF52374">
    <property type="entry name" value="Nucleotidylyl transferase"/>
    <property type="match status" value="1"/>
</dbReference>
<dbReference type="Pfam" id="PF08218">
    <property type="entry name" value="Citrate_ly_lig"/>
    <property type="match status" value="1"/>
</dbReference>
<dbReference type="PANTHER" id="PTHR40599">
    <property type="entry name" value="[CITRATE [PRO-3S]-LYASE] LIGASE"/>
    <property type="match status" value="1"/>
</dbReference>
<dbReference type="SUPFAM" id="SSF55729">
    <property type="entry name" value="Acyl-CoA N-acyltransferases (Nat)"/>
    <property type="match status" value="1"/>
</dbReference>
<dbReference type="Gene3D" id="3.40.630.30">
    <property type="match status" value="1"/>
</dbReference>
<evidence type="ECO:0000256" key="3">
    <source>
        <dbReference type="PIRNR" id="PIRNR005751"/>
    </source>
</evidence>
<protein>
    <recommendedName>
        <fullName evidence="3">[Citrate [pro-3S]-lyase] ligase</fullName>
        <ecNumber evidence="3">6.2.1.22</ecNumber>
    </recommendedName>
</protein>
<reference evidence="5 6" key="1">
    <citation type="submission" date="2016-10" db="EMBL/GenBank/DDBJ databases">
        <authorList>
            <person name="de Groot N.N."/>
        </authorList>
    </citation>
    <scope>NUCLEOTIDE SEQUENCE [LARGE SCALE GENOMIC DNA]</scope>
    <source>
        <strain evidence="5 6">ML2</strain>
    </source>
</reference>
<dbReference type="NCBIfam" id="TIGR00124">
    <property type="entry name" value="cit_ly_ligase"/>
    <property type="match status" value="1"/>
</dbReference>
<dbReference type="InterPro" id="IPR000182">
    <property type="entry name" value="GNAT_dom"/>
</dbReference>
<dbReference type="PROSITE" id="PS51186">
    <property type="entry name" value="GNAT"/>
    <property type="match status" value="1"/>
</dbReference>
<dbReference type="GO" id="GO:0016747">
    <property type="term" value="F:acyltransferase activity, transferring groups other than amino-acyl groups"/>
    <property type="evidence" value="ECO:0007669"/>
    <property type="project" value="InterPro"/>
</dbReference>
<dbReference type="Proteomes" id="UP000181899">
    <property type="component" value="Unassembled WGS sequence"/>
</dbReference>
<sequence>MNYTIQRMWIASSRSQREAWENLLHQASIRTEELVEYTVGIYDGEKLVATGSRYKNVLKCIAVCKDYTGGEVVSLLISHLMTEIFDAGFERCYVYTKPQSVQSFLYMGFEEIERVEDDLVFLEKAVWGFQSFLNELAKKKEEGEKISGIVMNANPFTLGHQYLIETASAKSDLLHVFVLSEDVSLFPAKVRKRLVEEGTRHLPNVRIHDTGDYMVSAKTFPSYFLKEDKDTTEVQATLDAKIFKNHIAKALGITTRFVGEEPLSFATNIYNESMKKVFGEDLQLVILPRKEYDSEVISASRVRKYLAEDRLEELKGLVPECTYRFLHSEEGEVIIRTLKESLKS</sequence>
<comment type="function">
    <text evidence="3">Acetylation of prosthetic group (2-(5''-phosphoribosyl)-3'-dephosphocoenzyme-A) of the gamma subunit of citrate lyase.</text>
</comment>
<gene>
    <name evidence="5" type="ORF">SAMN04488695_11445</name>
</gene>
<comment type="catalytic activity">
    <reaction evidence="3">
        <text>holo-[citrate lyase ACP] + acetate + ATP = acetyl-[citrate lyase ACP] + AMP + diphosphate</text>
        <dbReference type="Rhea" id="RHEA:23788"/>
        <dbReference type="Rhea" id="RHEA-COMP:10158"/>
        <dbReference type="Rhea" id="RHEA-COMP:13710"/>
        <dbReference type="ChEBI" id="CHEBI:30089"/>
        <dbReference type="ChEBI" id="CHEBI:30616"/>
        <dbReference type="ChEBI" id="CHEBI:33019"/>
        <dbReference type="ChEBI" id="CHEBI:82683"/>
        <dbReference type="ChEBI" id="CHEBI:137976"/>
        <dbReference type="ChEBI" id="CHEBI:456215"/>
        <dbReference type="EC" id="6.2.1.22"/>
    </reaction>
</comment>
<dbReference type="InterPro" id="IPR016181">
    <property type="entry name" value="Acyl_CoA_acyltransferase"/>
</dbReference>
<name>A0A1I5E956_9CLOT</name>
<dbReference type="OrthoDB" id="9779753at2"/>
<dbReference type="GO" id="GO:0008771">
    <property type="term" value="F:[citrate (pro-3S)-lyase] ligase activity"/>
    <property type="evidence" value="ECO:0007669"/>
    <property type="project" value="UniProtKB-EC"/>
</dbReference>
<dbReference type="PIRSF" id="PIRSF005751">
    <property type="entry name" value="Acet_citr_lig"/>
    <property type="match status" value="1"/>
</dbReference>
<dbReference type="EMBL" id="FOVK01000014">
    <property type="protein sequence ID" value="SFO07641.1"/>
    <property type="molecule type" value="Genomic_DNA"/>
</dbReference>
<dbReference type="NCBIfam" id="TIGR00125">
    <property type="entry name" value="cyt_tran_rel"/>
    <property type="match status" value="1"/>
</dbReference>
<dbReference type="Gene3D" id="3.40.50.620">
    <property type="entry name" value="HUPs"/>
    <property type="match status" value="1"/>
</dbReference>
<proteinExistence type="predicted"/>
<keyword evidence="6" id="KW-1185">Reference proteome</keyword>
<dbReference type="InterPro" id="IPR004821">
    <property type="entry name" value="Cyt_trans-like"/>
</dbReference>
<dbReference type="InterPro" id="IPR005216">
    <property type="entry name" value="Citrate_lyase_ligase"/>
</dbReference>
<keyword evidence="5" id="KW-0456">Lyase</keyword>
<dbReference type="PANTHER" id="PTHR40599:SF1">
    <property type="entry name" value="[CITRATE [PRO-3S]-LYASE] LIGASE"/>
    <property type="match status" value="1"/>
</dbReference>
<feature type="domain" description="N-acetyltransferase" evidence="4">
    <location>
        <begin position="1"/>
        <end position="127"/>
    </location>
</feature>
<dbReference type="RefSeq" id="WP_074912807.1">
    <property type="nucleotide sequence ID" value="NZ_FOVK01000014.1"/>
</dbReference>
<evidence type="ECO:0000313" key="5">
    <source>
        <dbReference type="EMBL" id="SFO07641.1"/>
    </source>
</evidence>
<dbReference type="SMART" id="SM00764">
    <property type="entry name" value="Citrate_ly_lig"/>
    <property type="match status" value="1"/>
</dbReference>
<keyword evidence="3 5" id="KW-0436">Ligase</keyword>
<evidence type="ECO:0000256" key="1">
    <source>
        <dbReference type="ARBA" id="ARBA00022741"/>
    </source>
</evidence>
<dbReference type="AlphaFoldDB" id="A0A1I5E956"/>
<accession>A0A1I5E956</accession>
<dbReference type="EC" id="6.2.1.22" evidence="3"/>
<organism evidence="5 6">
    <name type="scientific">Proteiniclasticum ruminis</name>
    <dbReference type="NCBI Taxonomy" id="398199"/>
    <lineage>
        <taxon>Bacteria</taxon>
        <taxon>Bacillati</taxon>
        <taxon>Bacillota</taxon>
        <taxon>Clostridia</taxon>
        <taxon>Eubacteriales</taxon>
        <taxon>Clostridiaceae</taxon>
        <taxon>Proteiniclasticum</taxon>
    </lineage>
</organism>
<keyword evidence="1 3" id="KW-0547">Nucleotide-binding</keyword>